<organism evidence="2 3">
    <name type="scientific">Klebsiella pneumoniae</name>
    <dbReference type="NCBI Taxonomy" id="573"/>
    <lineage>
        <taxon>Bacteria</taxon>
        <taxon>Pseudomonadati</taxon>
        <taxon>Pseudomonadota</taxon>
        <taxon>Gammaproteobacteria</taxon>
        <taxon>Enterobacterales</taxon>
        <taxon>Enterobacteriaceae</taxon>
        <taxon>Klebsiella/Raoultella group</taxon>
        <taxon>Klebsiella</taxon>
        <taxon>Klebsiella pneumoniae complex</taxon>
    </lineage>
</organism>
<comment type="caution">
    <text evidence="2">The sequence shown here is derived from an EMBL/GenBank/DDBJ whole genome shotgun (WGS) entry which is preliminary data.</text>
</comment>
<dbReference type="RefSeq" id="WP_053090488.1">
    <property type="nucleotide sequence ID" value="NZ_BGLF01000009.1"/>
</dbReference>
<dbReference type="EMBL" id="CAAGWG010000026">
    <property type="protein sequence ID" value="VGD39001.1"/>
    <property type="molecule type" value="Genomic_DNA"/>
</dbReference>
<dbReference type="AlphaFoldDB" id="A0AB74QWC9"/>
<dbReference type="Pfam" id="PF21882">
    <property type="entry name" value="Gp53-like_C"/>
    <property type="match status" value="1"/>
</dbReference>
<dbReference type="Proteomes" id="UP000294876">
    <property type="component" value="Unassembled WGS sequence"/>
</dbReference>
<evidence type="ECO:0000313" key="3">
    <source>
        <dbReference type="Proteomes" id="UP000294876"/>
    </source>
</evidence>
<name>A0AB74QWC9_KLEPN</name>
<evidence type="ECO:0000313" key="2">
    <source>
        <dbReference type="EMBL" id="VGD39001.1"/>
    </source>
</evidence>
<feature type="domain" description="Putative tail fiber protein gp53-like C-terminal" evidence="1">
    <location>
        <begin position="129"/>
        <end position="221"/>
    </location>
</feature>
<proteinExistence type="predicted"/>
<protein>
    <recommendedName>
        <fullName evidence="1">Putative tail fiber protein gp53-like C-terminal domain-containing protein</fullName>
    </recommendedName>
</protein>
<dbReference type="InterPro" id="IPR054075">
    <property type="entry name" value="Gp53-like_C"/>
</dbReference>
<gene>
    <name evidence="2" type="ORF">SAMEA104567804_04798</name>
</gene>
<sequence>MLKISDVEPSTALDGLFTDGNVAGGISPTRLVAAWFNVIQTELVNVVESSGMDLDPDDSTQVLQALTKMFLSRSNPFADIAADGSEAIAQALSNLGIDTALAEKSDLATGVLSSSGYIKIPISVSGNSSTLILQWGTFTGKTSSSAGTDNVYENSSIYVTWPITFPTGVLQVITGGSSDVPGAGVQEIAWNLAKTNTGATFGVSCREASASMSGSYIAIGY</sequence>
<evidence type="ECO:0000259" key="1">
    <source>
        <dbReference type="Pfam" id="PF21882"/>
    </source>
</evidence>
<accession>A0AB74QWC9</accession>
<reference evidence="2 3" key="1">
    <citation type="submission" date="2019-03" db="EMBL/GenBank/DDBJ databases">
        <authorList>
            <consortium name="Pathogen Informatics"/>
        </authorList>
    </citation>
    <scope>NUCLEOTIDE SEQUENCE [LARGE SCALE GENOMIC DNA]</scope>
    <source>
        <strain evidence="2 3">5012STDY7312589</strain>
    </source>
</reference>
<dbReference type="Gene3D" id="2.60.40.3940">
    <property type="match status" value="1"/>
</dbReference>